<protein>
    <submittedName>
        <fullName evidence="1">Uncharacterized protein</fullName>
    </submittedName>
</protein>
<reference evidence="1 2" key="1">
    <citation type="submission" date="2018-05" db="EMBL/GenBank/DDBJ databases">
        <title>complete genome sequence of Aquabacterium olei NBRC 110486.</title>
        <authorList>
            <person name="Tang B."/>
            <person name="Chang J."/>
            <person name="Zhang L."/>
            <person name="Yang H."/>
        </authorList>
    </citation>
    <scope>NUCLEOTIDE SEQUENCE [LARGE SCALE GENOMIC DNA]</scope>
    <source>
        <strain evidence="1 2">NBRC 110486</strain>
    </source>
</reference>
<dbReference type="AlphaFoldDB" id="A0A2U8FT17"/>
<name>A0A2U8FT17_9BURK</name>
<accession>A0A2U8FT17</accession>
<dbReference type="OrthoDB" id="7593213at2"/>
<proteinExistence type="predicted"/>
<evidence type="ECO:0000313" key="1">
    <source>
        <dbReference type="EMBL" id="AWI53386.1"/>
    </source>
</evidence>
<evidence type="ECO:0000313" key="2">
    <source>
        <dbReference type="Proteomes" id="UP000244892"/>
    </source>
</evidence>
<dbReference type="Proteomes" id="UP000244892">
    <property type="component" value="Chromosome"/>
</dbReference>
<dbReference type="RefSeq" id="WP_109036366.1">
    <property type="nucleotide sequence ID" value="NZ_CP029210.1"/>
</dbReference>
<keyword evidence="2" id="KW-1185">Reference proteome</keyword>
<gene>
    <name evidence="1" type="ORF">DEH84_08040</name>
</gene>
<sequence>MATESTPQENARAICEALLAADRSDKIEKAILPSEVEVIDRLLARGLELNEAYEEIFNKLHEHPHALKVFFDLLQSTAAFWSPEANIEAREGRNRLVEVNLAIQEKASELASLLSERTTLKNHSGFSCDTHYHPVDVIHAAAEQNYSYQSWVKEKLNALTRQFDLKYWPDLSAFVQVIADDAARATPLPHDAITDAGTEGKRAGLADTFKAFFVALEESSRRNHGFLPNAFELTDQSMASLLSCALGMVCINRPDTCLAPA</sequence>
<organism evidence="1 2">
    <name type="scientific">Aquabacterium olei</name>
    <dbReference type="NCBI Taxonomy" id="1296669"/>
    <lineage>
        <taxon>Bacteria</taxon>
        <taxon>Pseudomonadati</taxon>
        <taxon>Pseudomonadota</taxon>
        <taxon>Betaproteobacteria</taxon>
        <taxon>Burkholderiales</taxon>
        <taxon>Aquabacterium</taxon>
    </lineage>
</organism>
<dbReference type="EMBL" id="CP029210">
    <property type="protein sequence ID" value="AWI53386.1"/>
    <property type="molecule type" value="Genomic_DNA"/>
</dbReference>
<dbReference type="KEGG" id="aon:DEH84_08040"/>